<dbReference type="AlphaFoldDB" id="A0A915J3A9"/>
<keyword evidence="1" id="KW-1185">Reference proteome</keyword>
<proteinExistence type="predicted"/>
<dbReference type="Proteomes" id="UP000887565">
    <property type="component" value="Unplaced"/>
</dbReference>
<evidence type="ECO:0000313" key="2">
    <source>
        <dbReference type="WBParaSite" id="nRc.2.0.1.t20609-RA"/>
    </source>
</evidence>
<accession>A0A915J3A9</accession>
<evidence type="ECO:0000313" key="1">
    <source>
        <dbReference type="Proteomes" id="UP000887565"/>
    </source>
</evidence>
<sequence>MAPKLEDNDIAIVTSDIKFLSNNGHCPNCPSNFWTKVFFDPWLYDYIKEKKTYDGNFHAFLITCLGDYETDDHTRSFIFKAHPSKVLSILCWRSDMQKLRRYVVKTCVCSKDDLIVWTLCNDRT</sequence>
<protein>
    <submittedName>
        <fullName evidence="2">Uncharacterized protein</fullName>
    </submittedName>
</protein>
<organism evidence="1 2">
    <name type="scientific">Romanomermis culicivorax</name>
    <name type="common">Nematode worm</name>
    <dbReference type="NCBI Taxonomy" id="13658"/>
    <lineage>
        <taxon>Eukaryota</taxon>
        <taxon>Metazoa</taxon>
        <taxon>Ecdysozoa</taxon>
        <taxon>Nematoda</taxon>
        <taxon>Enoplea</taxon>
        <taxon>Dorylaimia</taxon>
        <taxon>Mermithida</taxon>
        <taxon>Mermithoidea</taxon>
        <taxon>Mermithidae</taxon>
        <taxon>Romanomermis</taxon>
    </lineage>
</organism>
<name>A0A915J3A9_ROMCU</name>
<dbReference type="WBParaSite" id="nRc.2.0.1.t20609-RA">
    <property type="protein sequence ID" value="nRc.2.0.1.t20609-RA"/>
    <property type="gene ID" value="nRc.2.0.1.g20609"/>
</dbReference>
<reference evidence="2" key="1">
    <citation type="submission" date="2022-11" db="UniProtKB">
        <authorList>
            <consortium name="WormBaseParasite"/>
        </authorList>
    </citation>
    <scope>IDENTIFICATION</scope>
</reference>